<keyword evidence="1 7" id="KW-0547">Nucleotide-binding</keyword>
<dbReference type="InterPro" id="IPR027417">
    <property type="entry name" value="P-loop_NTPase"/>
</dbReference>
<keyword evidence="6" id="KW-0040">ANK repeat</keyword>
<evidence type="ECO:0000256" key="9">
    <source>
        <dbReference type="SAM" id="MobiDB-lite"/>
    </source>
</evidence>
<accession>G4YYU3</accession>
<dbReference type="GO" id="GO:0007015">
    <property type="term" value="P:actin filament organization"/>
    <property type="evidence" value="ECO:0007669"/>
    <property type="project" value="TreeGrafter"/>
</dbReference>
<keyword evidence="4 7" id="KW-0505">Motor protein</keyword>
<sequence>MQVYVRVRAAEAEYEWARGRVLRRLESDAARVLVQLNDCDEAVEADEARDVRMANELPAGQTLADVENLDALTHLHEPAFVDYLAQRYGVDQVYCRSGAVLIAVNPFKEIQGLYDLHKFHSDMPGWSALPPHVFSIAEGAYRSLRRRLHEPGESKKNQTILVSGESGAGKTETTKFIMNYLAESSRSAAIAGSSSKRRRAISGSELMSANPILECFGNARTLRNDNSSRFGKFVRMFFEGHELDESLRMVGTSVETYLLEKVRVVHQNDGERNFHVFYELLAGADDDMKNELHLEDLSAEEFQYISGGQCFQRNDGVRDDKQFQLVLQSMKVLGFTDVEQAAIWKILSALLHLGNVLFVSSSEDEGEEDSGTASAPCQLATASPSSLTVQQHLDIVSILFAVDQDELIPALTTRKISVGGETFHANLSLAQCGDARDAMARSLYAFLFQFLVSKVNSASPQIQHSTNPANKGVAKDAAPCISVLDIFGFEEFEINQFEQFCINYANEKLQYQFIQDILLTEQQAHIEEGIKWNAVDYEDNSLCLEMVEQRPSGIFSLLDEECVVPKGSDAGFARKLYQRLQEHSYFSASRTDQADFAFQVHHYAGNVRYQAEGFCEKNKDQPNAELFSVLGKTSDAHLRELFDFFKASESAQLQLGQPKLRRRSSVLSSIGIGSQFKQQLASLLDVVQQTQTHYIRCIKPNDESAGDKFDMAKVSSQLRYGGVLKAVEIMRQSYPVRMLHADFVKQYQLLVAAKKQSELTASNLLETLKIDHTELGKTRVFLRQQAFDQLEKRRERVVMASAVKLQSSWRGRQQRRVYIRQLQVLWSIQVRWKAILEKKRRIARRNKAARLLQRSLRHWVLALKKQRCESALLIQRVFRRWHQARVALRAAAAESAAAKVPQEDKSTDPSGYSGRGSELTIETLEEDDVLSTATASVGTSAYSEDVDFSPMDVMRRAMLRGRMSDFGGESDSDNAMLKKALREVERLRRRAEAAEAALSHFAGRDIDPVSSDSMTLITTRASSHSDALSHYGGGVSDGGNFSWRQLNTSSLRIDRYGNTALHQSVDNGNVELACALLVNETSGALDMLQQAETQHGYSPLHLAVRGGNFEMVSLFFRPEVLPHLDLNFSDREGNTALHLATQLQVKFASRVLELLLCFGADANSVNFLKQTPLHLCSMIKRTGSATCELMETLLRHRADPQKVDFLKRSPLHYCMEKGTCLLYGNSDDMSTFTNCAVVCLLLSADMEDEAVLLMKHGADMNLPDGEGVRVVTNPKATGVSSTFTSDRRCLLKNESKYLPSSCYRYSSCAICA</sequence>
<organism evidence="11 12">
    <name type="scientific">Phytophthora sojae (strain P6497)</name>
    <name type="common">Soybean stem and root rot agent</name>
    <name type="synonym">Phytophthora megasperma f. sp. glycines</name>
    <dbReference type="NCBI Taxonomy" id="1094619"/>
    <lineage>
        <taxon>Eukaryota</taxon>
        <taxon>Sar</taxon>
        <taxon>Stramenopiles</taxon>
        <taxon>Oomycota</taxon>
        <taxon>Peronosporomycetes</taxon>
        <taxon>Peronosporales</taxon>
        <taxon>Peronosporaceae</taxon>
        <taxon>Phytophthora</taxon>
    </lineage>
</organism>
<evidence type="ECO:0000256" key="4">
    <source>
        <dbReference type="ARBA" id="ARBA00023175"/>
    </source>
</evidence>
<evidence type="ECO:0000313" key="12">
    <source>
        <dbReference type="Proteomes" id="UP000002640"/>
    </source>
</evidence>
<dbReference type="KEGG" id="psoj:PHYSODRAFT_479774"/>
<dbReference type="InterPro" id="IPR001609">
    <property type="entry name" value="Myosin_head_motor_dom-like"/>
</dbReference>
<dbReference type="STRING" id="1094619.G4YYU3"/>
<dbReference type="Gene3D" id="3.40.850.10">
    <property type="entry name" value="Kinesin motor domain"/>
    <property type="match status" value="1"/>
</dbReference>
<dbReference type="Pfam" id="PF12796">
    <property type="entry name" value="Ank_2"/>
    <property type="match status" value="1"/>
</dbReference>
<dbReference type="GO" id="GO:0005737">
    <property type="term" value="C:cytoplasm"/>
    <property type="evidence" value="ECO:0007669"/>
    <property type="project" value="TreeGrafter"/>
</dbReference>
<reference evidence="11 12" key="1">
    <citation type="journal article" date="2006" name="Science">
        <title>Phytophthora genome sequences uncover evolutionary origins and mechanisms of pathogenesis.</title>
        <authorList>
            <person name="Tyler B.M."/>
            <person name="Tripathy S."/>
            <person name="Zhang X."/>
            <person name="Dehal P."/>
            <person name="Jiang R.H."/>
            <person name="Aerts A."/>
            <person name="Arredondo F.D."/>
            <person name="Baxter L."/>
            <person name="Bensasson D."/>
            <person name="Beynon J.L."/>
            <person name="Chapman J."/>
            <person name="Damasceno C.M."/>
            <person name="Dorrance A.E."/>
            <person name="Dou D."/>
            <person name="Dickerman A.W."/>
            <person name="Dubchak I.L."/>
            <person name="Garbelotto M."/>
            <person name="Gijzen M."/>
            <person name="Gordon S.G."/>
            <person name="Govers F."/>
            <person name="Grunwald N.J."/>
            <person name="Huang W."/>
            <person name="Ivors K.L."/>
            <person name="Jones R.W."/>
            <person name="Kamoun S."/>
            <person name="Krampis K."/>
            <person name="Lamour K.H."/>
            <person name="Lee M.K."/>
            <person name="McDonald W.H."/>
            <person name="Medina M."/>
            <person name="Meijer H.J."/>
            <person name="Nordberg E.K."/>
            <person name="Maclean D.J."/>
            <person name="Ospina-Giraldo M.D."/>
            <person name="Morris P.F."/>
            <person name="Phuntumart V."/>
            <person name="Putnam N.H."/>
            <person name="Rash S."/>
            <person name="Rose J.K."/>
            <person name="Sakihama Y."/>
            <person name="Salamov A.A."/>
            <person name="Savidor A."/>
            <person name="Scheuring C.F."/>
            <person name="Smith B.M."/>
            <person name="Sobral B.W."/>
            <person name="Terry A."/>
            <person name="Torto-Alalibo T.A."/>
            <person name="Win J."/>
            <person name="Xu Z."/>
            <person name="Zhang H."/>
            <person name="Grigoriev I.V."/>
            <person name="Rokhsar D.S."/>
            <person name="Boore J.L."/>
        </authorList>
    </citation>
    <scope>NUCLEOTIDE SEQUENCE [LARGE SCALE GENOMIC DNA]</scope>
    <source>
        <strain evidence="11 12">P6497</strain>
    </source>
</reference>
<proteinExistence type="inferred from homology"/>
<keyword evidence="8" id="KW-0175">Coiled coil</keyword>
<dbReference type="EMBL" id="JH159152">
    <property type="protein sequence ID" value="EGZ25771.1"/>
    <property type="molecule type" value="Genomic_DNA"/>
</dbReference>
<evidence type="ECO:0000256" key="5">
    <source>
        <dbReference type="ARBA" id="ARBA00023203"/>
    </source>
</evidence>
<dbReference type="GO" id="GO:0005524">
    <property type="term" value="F:ATP binding"/>
    <property type="evidence" value="ECO:0007669"/>
    <property type="project" value="UniProtKB-UniRule"/>
</dbReference>
<feature type="domain" description="Myosin motor" evidence="10">
    <location>
        <begin position="64"/>
        <end position="795"/>
    </location>
</feature>
<dbReference type="SMR" id="G4YYU3"/>
<protein>
    <recommendedName>
        <fullName evidence="10">Myosin motor domain-containing protein</fullName>
    </recommendedName>
</protein>
<evidence type="ECO:0000259" key="10">
    <source>
        <dbReference type="PROSITE" id="PS51456"/>
    </source>
</evidence>
<dbReference type="PROSITE" id="PS50297">
    <property type="entry name" value="ANK_REP_REGION"/>
    <property type="match status" value="2"/>
</dbReference>
<dbReference type="InterPro" id="IPR036770">
    <property type="entry name" value="Ankyrin_rpt-contain_sf"/>
</dbReference>
<gene>
    <name evidence="11" type="ORF">PHYSODRAFT_479774</name>
</gene>
<dbReference type="SMART" id="SM00248">
    <property type="entry name" value="ANK"/>
    <property type="match status" value="5"/>
</dbReference>
<dbReference type="InParanoid" id="G4YYU3"/>
<dbReference type="GO" id="GO:0000146">
    <property type="term" value="F:microfilament motor activity"/>
    <property type="evidence" value="ECO:0007669"/>
    <property type="project" value="TreeGrafter"/>
</dbReference>
<feature type="region of interest" description="Disordered" evidence="9">
    <location>
        <begin position="897"/>
        <end position="916"/>
    </location>
</feature>
<evidence type="ECO:0000256" key="8">
    <source>
        <dbReference type="SAM" id="Coils"/>
    </source>
</evidence>
<dbReference type="SUPFAM" id="SSF52540">
    <property type="entry name" value="P-loop containing nucleoside triphosphate hydrolases"/>
    <property type="match status" value="1"/>
</dbReference>
<dbReference type="InterPro" id="IPR036961">
    <property type="entry name" value="Kinesin_motor_dom_sf"/>
</dbReference>
<dbReference type="RefSeq" id="XP_009521059.1">
    <property type="nucleotide sequence ID" value="XM_009522764.1"/>
</dbReference>
<dbReference type="PANTHER" id="PTHR13140">
    <property type="entry name" value="MYOSIN"/>
    <property type="match status" value="1"/>
</dbReference>
<dbReference type="Gene3D" id="1.10.10.820">
    <property type="match status" value="1"/>
</dbReference>
<feature type="repeat" description="ANK" evidence="6">
    <location>
        <begin position="1132"/>
        <end position="1167"/>
    </location>
</feature>
<dbReference type="Gene3D" id="1.20.58.530">
    <property type="match status" value="1"/>
</dbReference>
<dbReference type="PROSITE" id="PS51456">
    <property type="entry name" value="MYOSIN_MOTOR"/>
    <property type="match status" value="1"/>
</dbReference>
<keyword evidence="5 7" id="KW-0009">Actin-binding</keyword>
<evidence type="ECO:0000256" key="3">
    <source>
        <dbReference type="ARBA" id="ARBA00023123"/>
    </source>
</evidence>
<keyword evidence="2 7" id="KW-0067">ATP-binding</keyword>
<feature type="repeat" description="ANK" evidence="6">
    <location>
        <begin position="1095"/>
        <end position="1117"/>
    </location>
</feature>
<dbReference type="GeneID" id="20655172"/>
<dbReference type="Gene3D" id="1.20.5.4820">
    <property type="match status" value="1"/>
</dbReference>
<dbReference type="InterPro" id="IPR002110">
    <property type="entry name" value="Ankyrin_rpt"/>
</dbReference>
<keyword evidence="12" id="KW-1185">Reference proteome</keyword>
<dbReference type="GO" id="GO:0016020">
    <property type="term" value="C:membrane"/>
    <property type="evidence" value="ECO:0007669"/>
    <property type="project" value="TreeGrafter"/>
</dbReference>
<dbReference type="Pfam" id="PF00063">
    <property type="entry name" value="Myosin_head"/>
    <property type="match status" value="1"/>
</dbReference>
<feature type="region of interest" description="Actin-binding" evidence="7">
    <location>
        <begin position="680"/>
        <end position="702"/>
    </location>
</feature>
<dbReference type="PRINTS" id="PR00193">
    <property type="entry name" value="MYOSINHEAVY"/>
</dbReference>
<comment type="similarity">
    <text evidence="7">Belongs to the TRAFAC class myosin-kinesin ATPase superfamily. Myosin family.</text>
</comment>
<evidence type="ECO:0000256" key="6">
    <source>
        <dbReference type="PROSITE-ProRule" id="PRU00023"/>
    </source>
</evidence>
<dbReference type="Gene3D" id="1.20.120.720">
    <property type="entry name" value="Myosin VI head, motor domain, U50 subdomain"/>
    <property type="match status" value="1"/>
</dbReference>
<dbReference type="Proteomes" id="UP000002640">
    <property type="component" value="Unassembled WGS sequence"/>
</dbReference>
<dbReference type="CDD" id="cd14895">
    <property type="entry name" value="MYSc_Myo34"/>
    <property type="match status" value="1"/>
</dbReference>
<dbReference type="SUPFAM" id="SSF48403">
    <property type="entry name" value="Ankyrin repeat"/>
    <property type="match status" value="1"/>
</dbReference>
<evidence type="ECO:0000256" key="2">
    <source>
        <dbReference type="ARBA" id="ARBA00022840"/>
    </source>
</evidence>
<feature type="binding site" evidence="7">
    <location>
        <begin position="164"/>
        <end position="171"/>
    </location>
    <ligand>
        <name>ATP</name>
        <dbReference type="ChEBI" id="CHEBI:30616"/>
    </ligand>
</feature>
<dbReference type="Gene3D" id="1.25.40.20">
    <property type="entry name" value="Ankyrin repeat-containing domain"/>
    <property type="match status" value="1"/>
</dbReference>
<dbReference type="FunFam" id="1.10.10.820:FF:000001">
    <property type="entry name" value="Myosin heavy chain"/>
    <property type="match status" value="1"/>
</dbReference>
<name>G4YYU3_PHYSP</name>
<feature type="coiled-coil region" evidence="8">
    <location>
        <begin position="970"/>
        <end position="1004"/>
    </location>
</feature>
<dbReference type="SMART" id="SM00242">
    <property type="entry name" value="MYSc"/>
    <property type="match status" value="1"/>
</dbReference>
<dbReference type="GO" id="GO:0051015">
    <property type="term" value="F:actin filament binding"/>
    <property type="evidence" value="ECO:0007669"/>
    <property type="project" value="TreeGrafter"/>
</dbReference>
<dbReference type="GO" id="GO:0016459">
    <property type="term" value="C:myosin complex"/>
    <property type="evidence" value="ECO:0007669"/>
    <property type="project" value="UniProtKB-KW"/>
</dbReference>
<dbReference type="PANTHER" id="PTHR13140:SF845">
    <property type="entry name" value="MYOSIN-LIKE PROTEIN"/>
    <property type="match status" value="1"/>
</dbReference>
<dbReference type="OMA" id="QAEGFCE"/>
<evidence type="ECO:0000256" key="1">
    <source>
        <dbReference type="ARBA" id="ARBA00022741"/>
    </source>
</evidence>
<keyword evidence="3 7" id="KW-0518">Myosin</keyword>
<evidence type="ECO:0000313" key="11">
    <source>
        <dbReference type="EMBL" id="EGZ25771.1"/>
    </source>
</evidence>
<dbReference type="PROSITE" id="PS50088">
    <property type="entry name" value="ANK_REPEAT"/>
    <property type="match status" value="2"/>
</dbReference>
<dbReference type="PROSITE" id="PS50096">
    <property type="entry name" value="IQ"/>
    <property type="match status" value="1"/>
</dbReference>
<evidence type="ECO:0000256" key="7">
    <source>
        <dbReference type="PROSITE-ProRule" id="PRU00782"/>
    </source>
</evidence>